<dbReference type="Gene3D" id="3.40.1090.10">
    <property type="entry name" value="Cytosolic phospholipase A2 catalytic domain"/>
    <property type="match status" value="1"/>
</dbReference>
<dbReference type="SUPFAM" id="SSF52151">
    <property type="entry name" value="FabD/lysophospholipase-like"/>
    <property type="match status" value="1"/>
</dbReference>
<dbReference type="GO" id="GO:0016787">
    <property type="term" value="F:hydrolase activity"/>
    <property type="evidence" value="ECO:0007669"/>
    <property type="project" value="UniProtKB-UniRule"/>
</dbReference>
<evidence type="ECO:0000256" key="3">
    <source>
        <dbReference type="ARBA" id="ARBA00023098"/>
    </source>
</evidence>
<feature type="short sequence motif" description="DGA/G" evidence="4">
    <location>
        <begin position="184"/>
        <end position="186"/>
    </location>
</feature>
<evidence type="ECO:0000256" key="1">
    <source>
        <dbReference type="ARBA" id="ARBA00022801"/>
    </source>
</evidence>
<feature type="short sequence motif" description="GXGXXG" evidence="4">
    <location>
        <begin position="10"/>
        <end position="15"/>
    </location>
</feature>
<feature type="domain" description="PNPLA" evidence="5">
    <location>
        <begin position="6"/>
        <end position="197"/>
    </location>
</feature>
<name>A0A2S6FU55_9CLOT</name>
<evidence type="ECO:0000256" key="4">
    <source>
        <dbReference type="PROSITE-ProRule" id="PRU01161"/>
    </source>
</evidence>
<dbReference type="AlphaFoldDB" id="A0A2S6FU55"/>
<comment type="caution">
    <text evidence="6">The sequence shown here is derived from an EMBL/GenBank/DDBJ whole genome shotgun (WGS) entry which is preliminary data.</text>
</comment>
<keyword evidence="1 4" id="KW-0378">Hydrolase</keyword>
<sequence>MGKIGVVFAGGGGKGSYQVGVWKALKQLGIDKHMDGVSGTSIGALNGAMFLQDSYESAENVWLNISQEKMLPVDKRLILRNLIVMEISRNKLENILQWADRVEKYGTVTREGLLEIIDKNIDYEVIKKEKRPFYVTCTGVPDLEAKYFKVNGYEEEDIKLLLSATTSIPLVFNKVLIDGNYYVDGGMKDNIPIKPLYDEGFSTIIVIYFHKEYRINKEEYPNSNIIEILPSKDQGGWISGTLDFTNFGSIERIIDGYKDTLNIFKGVMDDFKEGEDLELYLKNNMEILEKNLEEGLEYETSIEDNVKRIKHMRVVDNNLKNVRKLRRSNNSKGIFQKLKEITISNNQIK</sequence>
<dbReference type="STRING" id="37659.GCA_000703125_01375"/>
<keyword evidence="2 4" id="KW-0442">Lipid degradation</keyword>
<feature type="active site" description="Nucleophile" evidence="4">
    <location>
        <position position="41"/>
    </location>
</feature>
<dbReference type="PANTHER" id="PTHR14226">
    <property type="entry name" value="NEUROPATHY TARGET ESTERASE/SWISS CHEESE D.MELANOGASTER"/>
    <property type="match status" value="1"/>
</dbReference>
<gene>
    <name evidence="6" type="ORF">BD821_12913</name>
</gene>
<reference evidence="6 7" key="1">
    <citation type="submission" date="2018-02" db="EMBL/GenBank/DDBJ databases">
        <title>Genomic Encyclopedia of Archaeal and Bacterial Type Strains, Phase II (KMG-II): from individual species to whole genera.</title>
        <authorList>
            <person name="Goeker M."/>
        </authorList>
    </citation>
    <scope>NUCLEOTIDE SEQUENCE [LARGE SCALE GENOMIC DNA]</scope>
    <source>
        <strain evidence="6 7">DSM 15099</strain>
    </source>
</reference>
<dbReference type="OrthoDB" id="9770965at2"/>
<dbReference type="InterPro" id="IPR050301">
    <property type="entry name" value="NTE"/>
</dbReference>
<evidence type="ECO:0000256" key="2">
    <source>
        <dbReference type="ARBA" id="ARBA00022963"/>
    </source>
</evidence>
<feature type="active site" description="Proton acceptor" evidence="4">
    <location>
        <position position="184"/>
    </location>
</feature>
<dbReference type="InterPro" id="IPR002641">
    <property type="entry name" value="PNPLA_dom"/>
</dbReference>
<accession>A0A2S6FU55</accession>
<evidence type="ECO:0000259" key="5">
    <source>
        <dbReference type="PROSITE" id="PS51635"/>
    </source>
</evidence>
<evidence type="ECO:0000313" key="6">
    <source>
        <dbReference type="EMBL" id="PPK43452.1"/>
    </source>
</evidence>
<proteinExistence type="predicted"/>
<dbReference type="Pfam" id="PF01734">
    <property type="entry name" value="Patatin"/>
    <property type="match status" value="1"/>
</dbReference>
<organism evidence="6 7">
    <name type="scientific">Clostridium algidicarnis DSM 15099</name>
    <dbReference type="NCBI Taxonomy" id="1121295"/>
    <lineage>
        <taxon>Bacteria</taxon>
        <taxon>Bacillati</taxon>
        <taxon>Bacillota</taxon>
        <taxon>Clostridia</taxon>
        <taxon>Eubacteriales</taxon>
        <taxon>Clostridiaceae</taxon>
        <taxon>Clostridium</taxon>
    </lineage>
</organism>
<dbReference type="GO" id="GO:0016042">
    <property type="term" value="P:lipid catabolic process"/>
    <property type="evidence" value="ECO:0007669"/>
    <property type="project" value="UniProtKB-UniRule"/>
</dbReference>
<dbReference type="PANTHER" id="PTHR14226:SF25">
    <property type="entry name" value="PHOSPHOESTERASE"/>
    <property type="match status" value="1"/>
</dbReference>
<evidence type="ECO:0000313" key="7">
    <source>
        <dbReference type="Proteomes" id="UP000239863"/>
    </source>
</evidence>
<dbReference type="RefSeq" id="WP_104410856.1">
    <property type="nucleotide sequence ID" value="NZ_PTIS01000029.1"/>
</dbReference>
<dbReference type="CDD" id="cd07209">
    <property type="entry name" value="Pat_hypo_Ecoli_Z1214_like"/>
    <property type="match status" value="1"/>
</dbReference>
<feature type="short sequence motif" description="GXSXG" evidence="4">
    <location>
        <begin position="39"/>
        <end position="43"/>
    </location>
</feature>
<dbReference type="InterPro" id="IPR016035">
    <property type="entry name" value="Acyl_Trfase/lysoPLipase"/>
</dbReference>
<keyword evidence="3 4" id="KW-0443">Lipid metabolism</keyword>
<dbReference type="PROSITE" id="PS51635">
    <property type="entry name" value="PNPLA"/>
    <property type="match status" value="1"/>
</dbReference>
<protein>
    <submittedName>
        <fullName evidence="6">NTE family protein</fullName>
    </submittedName>
</protein>
<dbReference type="EMBL" id="PTIS01000029">
    <property type="protein sequence ID" value="PPK43452.1"/>
    <property type="molecule type" value="Genomic_DNA"/>
</dbReference>
<dbReference type="Proteomes" id="UP000239863">
    <property type="component" value="Unassembled WGS sequence"/>
</dbReference>